<dbReference type="InterPro" id="IPR036775">
    <property type="entry name" value="DNA_pol_Y-fam_lit_finger_sf"/>
</dbReference>
<name>A0ABW3MDM4_9PSEU</name>
<protein>
    <recommendedName>
        <fullName evidence="1">DNA polymerase Y-family little finger domain-containing protein</fullName>
    </recommendedName>
</protein>
<gene>
    <name evidence="2" type="ORF">ACFQ1S_26315</name>
</gene>
<feature type="domain" description="DNA polymerase Y-family little finger" evidence="1">
    <location>
        <begin position="8"/>
        <end position="62"/>
    </location>
</feature>
<dbReference type="Pfam" id="PF11799">
    <property type="entry name" value="IMS_C"/>
    <property type="match status" value="1"/>
</dbReference>
<dbReference type="EMBL" id="JBHTIS010001799">
    <property type="protein sequence ID" value="MFD1048796.1"/>
    <property type="molecule type" value="Genomic_DNA"/>
</dbReference>
<keyword evidence="3" id="KW-1185">Reference proteome</keyword>
<evidence type="ECO:0000313" key="2">
    <source>
        <dbReference type="EMBL" id="MFD1048796.1"/>
    </source>
</evidence>
<dbReference type="Gene3D" id="3.30.1490.100">
    <property type="entry name" value="DNA polymerase, Y-family, little finger domain"/>
    <property type="match status" value="1"/>
</dbReference>
<organism evidence="2 3">
    <name type="scientific">Kibdelosporangium lantanae</name>
    <dbReference type="NCBI Taxonomy" id="1497396"/>
    <lineage>
        <taxon>Bacteria</taxon>
        <taxon>Bacillati</taxon>
        <taxon>Actinomycetota</taxon>
        <taxon>Actinomycetes</taxon>
        <taxon>Pseudonocardiales</taxon>
        <taxon>Pseudonocardiaceae</taxon>
        <taxon>Kibdelosporangium</taxon>
    </lineage>
</organism>
<comment type="caution">
    <text evidence="2">The sequence shown here is derived from an EMBL/GenBank/DDBJ whole genome shotgun (WGS) entry which is preliminary data.</text>
</comment>
<reference evidence="3" key="1">
    <citation type="journal article" date="2019" name="Int. J. Syst. Evol. Microbiol.">
        <title>The Global Catalogue of Microorganisms (GCM) 10K type strain sequencing project: providing services to taxonomists for standard genome sequencing and annotation.</title>
        <authorList>
            <consortium name="The Broad Institute Genomics Platform"/>
            <consortium name="The Broad Institute Genome Sequencing Center for Infectious Disease"/>
            <person name="Wu L."/>
            <person name="Ma J."/>
        </authorList>
    </citation>
    <scope>NUCLEOTIDE SEQUENCE [LARGE SCALE GENOMIC DNA]</scope>
    <source>
        <strain evidence="3">JCM 31486</strain>
    </source>
</reference>
<dbReference type="InterPro" id="IPR017961">
    <property type="entry name" value="DNA_pol_Y-fam_little_finger"/>
</dbReference>
<dbReference type="Proteomes" id="UP001597045">
    <property type="component" value="Unassembled WGS sequence"/>
</dbReference>
<evidence type="ECO:0000313" key="3">
    <source>
        <dbReference type="Proteomes" id="UP001597045"/>
    </source>
</evidence>
<sequence length="107" mass="11401">MSVKSGRTQHTLPQPTASTEEVLVALRSLVDRAMPLIDDQGLTLLGISVGNLDDADSAQLMLPFDEGVRSALDGVLDSVHEKFGSTAMTRAVLLGRDPGIEMPMLPD</sequence>
<accession>A0ABW3MDM4</accession>
<evidence type="ECO:0000259" key="1">
    <source>
        <dbReference type="Pfam" id="PF11799"/>
    </source>
</evidence>
<proteinExistence type="predicted"/>